<dbReference type="PROSITE" id="PS51070">
    <property type="entry name" value="SHD"/>
    <property type="match status" value="1"/>
</dbReference>
<reference evidence="3" key="1">
    <citation type="submission" date="2021-06" db="EMBL/GenBank/DDBJ databases">
        <authorList>
            <person name="Hodson N. C."/>
            <person name="Mongue J. A."/>
            <person name="Jaron S. K."/>
        </authorList>
    </citation>
    <scope>NUCLEOTIDE SEQUENCE</scope>
</reference>
<dbReference type="GO" id="GO:0006897">
    <property type="term" value="P:endocytosis"/>
    <property type="evidence" value="ECO:0007669"/>
    <property type="project" value="InterPro"/>
</dbReference>
<gene>
    <name evidence="3" type="ORF">AFUS01_LOCUS7069</name>
</gene>
<keyword evidence="4" id="KW-1185">Reference proteome</keyword>
<protein>
    <recommendedName>
        <fullName evidence="2">SHD domain-containing protein</fullName>
    </recommendedName>
</protein>
<name>A0A8J2K0R3_9HEXA</name>
<dbReference type="AlphaFoldDB" id="A0A8J2K0R3"/>
<comment type="caution">
    <text evidence="3">The sequence shown here is derived from an EMBL/GenBank/DDBJ whole genome shotgun (WGS) entry which is preliminary data.</text>
</comment>
<feature type="compositionally biased region" description="Polar residues" evidence="1">
    <location>
        <begin position="701"/>
        <end position="715"/>
    </location>
</feature>
<dbReference type="InterPro" id="IPR012320">
    <property type="entry name" value="SHD_dom"/>
</dbReference>
<dbReference type="Proteomes" id="UP000708208">
    <property type="component" value="Unassembled WGS sequence"/>
</dbReference>
<evidence type="ECO:0000313" key="4">
    <source>
        <dbReference type="Proteomes" id="UP000708208"/>
    </source>
</evidence>
<feature type="compositionally biased region" description="Low complexity" evidence="1">
    <location>
        <begin position="27"/>
        <end position="47"/>
    </location>
</feature>
<dbReference type="OrthoDB" id="10063141at2759"/>
<evidence type="ECO:0000313" key="3">
    <source>
        <dbReference type="EMBL" id="CAG7717623.1"/>
    </source>
</evidence>
<evidence type="ECO:0000256" key="1">
    <source>
        <dbReference type="SAM" id="MobiDB-lite"/>
    </source>
</evidence>
<sequence length="828" mass="87506">ADYNAPAPSEAPSNPFLQDFGAPPERPFAGGNDNPFFNPFGAPAAPTTTVAPSAAAFMFSDSSSNVGAGNPFASFVDPTPAPTHTSSNGPFSAVDSDSGGLWDAPPPPAPGPPVTQQIFMMDTRPDEQISLFDSGPSGDDSPLRPPPPTVPQTTKELLDSVTGALEANSESLMDRLRLTQPSPINLAPSPSPSPRSPSPDLLGDEPPPPPPSSANPLQPSPHQIESILDIFDQPVSTGPKTTMDILGLYYTGSTTVVPSAPPTTTTAPSYIPMQSEPIAPEILEIVIPMVGPTPTETPNLMDNSASVVSPTVDVAPMEFTPAKVEPPPLVEPPHLVPQVLSPEATPSVVVQEPVSPARAPPPERPKPPPAPPNRSPVHETKPFPTRPPPPVPPAPRASPQPHGPPPAVPPQPMFPAKPDLPPSPHPPHPPPPPAVPHHPHPPPPAVPAQPHVSHPPAPFTPTKPSFTPQPFIPPTAAPEPTVVNTESSLIEEEPIITRPADLFGKSSSNAPFASASAFGGTDIVVNPPAFQPPNSNEIKATSAFDDFDAKFNSISEVESASTNAFGDPFSGGASSAAPVTDSAWGSSSGGFDDAPGAGFGADSGFDSFLQMTEPPPVPQSTPAKTKRDDGDEDETDQDLSIFIRPKGENELNFGLAPALAPPPKSPAISTNSAYSEDSANTAFVPFLSSARDTTYDAAAETTQLNRTDSQETPQTPLFEEDTSQPLEDFPRTKFDGDGWEMHMRHPNKKKITGQRFWKKVHVRIVVQNDVPIVHIFSNKGDKDPFQEIPLQPCYSVSDIGTKNQPSVQFLSLFNPFYQLTVSRSNLEF</sequence>
<organism evidence="3 4">
    <name type="scientific">Allacma fusca</name>
    <dbReference type="NCBI Taxonomy" id="39272"/>
    <lineage>
        <taxon>Eukaryota</taxon>
        <taxon>Metazoa</taxon>
        <taxon>Ecdysozoa</taxon>
        <taxon>Arthropoda</taxon>
        <taxon>Hexapoda</taxon>
        <taxon>Collembola</taxon>
        <taxon>Symphypleona</taxon>
        <taxon>Sminthuridae</taxon>
        <taxon>Allacma</taxon>
    </lineage>
</organism>
<accession>A0A8J2K0R3</accession>
<feature type="compositionally biased region" description="Pro residues" evidence="1">
    <location>
        <begin position="384"/>
        <end position="461"/>
    </location>
</feature>
<feature type="region of interest" description="Disordered" evidence="1">
    <location>
        <begin position="181"/>
        <end position="221"/>
    </location>
</feature>
<feature type="domain" description="SHD" evidence="2">
    <location>
        <begin position="738"/>
        <end position="828"/>
    </location>
</feature>
<dbReference type="EMBL" id="CAJVCH010047300">
    <property type="protein sequence ID" value="CAG7717623.1"/>
    <property type="molecule type" value="Genomic_DNA"/>
</dbReference>
<feature type="region of interest" description="Disordered" evidence="1">
    <location>
        <begin position="1"/>
        <end position="47"/>
    </location>
</feature>
<feature type="region of interest" description="Disordered" evidence="1">
    <location>
        <begin position="346"/>
        <end position="490"/>
    </location>
</feature>
<proteinExistence type="predicted"/>
<feature type="region of interest" description="Disordered" evidence="1">
    <location>
        <begin position="561"/>
        <end position="643"/>
    </location>
</feature>
<feature type="non-terminal residue" evidence="3">
    <location>
        <position position="1"/>
    </location>
</feature>
<feature type="compositionally biased region" description="Pro residues" evidence="1">
    <location>
        <begin position="104"/>
        <end position="113"/>
    </location>
</feature>
<feature type="region of interest" description="Disordered" evidence="1">
    <location>
        <begin position="701"/>
        <end position="729"/>
    </location>
</feature>
<evidence type="ECO:0000259" key="2">
    <source>
        <dbReference type="PROSITE" id="PS51070"/>
    </source>
</evidence>
<feature type="compositionally biased region" description="Low complexity" evidence="1">
    <location>
        <begin position="1"/>
        <end position="15"/>
    </location>
</feature>
<feature type="compositionally biased region" description="Low complexity" evidence="1">
    <location>
        <begin position="585"/>
        <end position="608"/>
    </location>
</feature>
<feature type="region of interest" description="Disordered" evidence="1">
    <location>
        <begin position="68"/>
        <end position="154"/>
    </location>
</feature>